<dbReference type="SUPFAM" id="SSF53955">
    <property type="entry name" value="Lysozyme-like"/>
    <property type="match status" value="1"/>
</dbReference>
<dbReference type="AlphaFoldDB" id="A0A1T4YFB1"/>
<dbReference type="Gene3D" id="1.10.530.10">
    <property type="match status" value="1"/>
</dbReference>
<comment type="similarity">
    <text evidence="1">Belongs to the transglycosylase Slt family.</text>
</comment>
<dbReference type="Proteomes" id="UP000190105">
    <property type="component" value="Unassembled WGS sequence"/>
</dbReference>
<evidence type="ECO:0000313" key="5">
    <source>
        <dbReference type="Proteomes" id="UP000190105"/>
    </source>
</evidence>
<dbReference type="InterPro" id="IPR008258">
    <property type="entry name" value="Transglycosylase_SLT_dom_1"/>
</dbReference>
<dbReference type="InterPro" id="IPR000189">
    <property type="entry name" value="Transglyc_AS"/>
</dbReference>
<protein>
    <submittedName>
        <fullName evidence="4">Soluble lytic murein transglycosylase</fullName>
    </submittedName>
</protein>
<evidence type="ECO:0000313" key="4">
    <source>
        <dbReference type="EMBL" id="SKA99915.1"/>
    </source>
</evidence>
<dbReference type="EMBL" id="FUYH01000039">
    <property type="protein sequence ID" value="SKA99915.1"/>
    <property type="molecule type" value="Genomic_DNA"/>
</dbReference>
<dbReference type="InterPro" id="IPR023346">
    <property type="entry name" value="Lysozyme-like_dom_sf"/>
</dbReference>
<reference evidence="5" key="1">
    <citation type="submission" date="2017-02" db="EMBL/GenBank/DDBJ databases">
        <authorList>
            <person name="Varghese N."/>
            <person name="Submissions S."/>
        </authorList>
    </citation>
    <scope>NUCLEOTIDE SEQUENCE [LARGE SCALE GENOMIC DNA]</scope>
    <source>
        <strain evidence="5">USBA 833</strain>
    </source>
</reference>
<feature type="transmembrane region" description="Helical" evidence="2">
    <location>
        <begin position="6"/>
        <end position="25"/>
    </location>
</feature>
<keyword evidence="5" id="KW-1185">Reference proteome</keyword>
<dbReference type="GO" id="GO:0000270">
    <property type="term" value="P:peptidoglycan metabolic process"/>
    <property type="evidence" value="ECO:0007669"/>
    <property type="project" value="InterPro"/>
</dbReference>
<dbReference type="Pfam" id="PF01464">
    <property type="entry name" value="SLT"/>
    <property type="match status" value="1"/>
</dbReference>
<keyword evidence="2" id="KW-0472">Membrane</keyword>
<dbReference type="OrthoDB" id="9815002at2"/>
<evidence type="ECO:0000256" key="2">
    <source>
        <dbReference type="SAM" id="Phobius"/>
    </source>
</evidence>
<dbReference type="RefSeq" id="WP_078697775.1">
    <property type="nucleotide sequence ID" value="NZ_FUYH01000039.1"/>
</dbReference>
<dbReference type="PROSITE" id="PS00922">
    <property type="entry name" value="TRANSGLYCOSYLASE"/>
    <property type="match status" value="1"/>
</dbReference>
<dbReference type="STRING" id="1147123.SAMN05443428_1396"/>
<evidence type="ECO:0000259" key="3">
    <source>
        <dbReference type="Pfam" id="PF01464"/>
    </source>
</evidence>
<dbReference type="GO" id="GO:0008933">
    <property type="term" value="F:peptidoglycan lytic transglycosylase activity"/>
    <property type="evidence" value="ECO:0007669"/>
    <property type="project" value="InterPro"/>
</dbReference>
<feature type="domain" description="Transglycosylase SLT" evidence="3">
    <location>
        <begin position="36"/>
        <end position="147"/>
    </location>
</feature>
<name>A0A1T4YFB1_9CLOT</name>
<evidence type="ECO:0000256" key="1">
    <source>
        <dbReference type="ARBA" id="ARBA00007734"/>
    </source>
</evidence>
<sequence length="179" mass="20971">MTKKIIQFVIIIFIFLVLINFKNILKNFYPINYQETINKYAVKYELDPYLIYALIKAESKFNPYAISNKGAIGLMQITPSTGDYIAELLGDKNFSTDKLYNPDKNIKYGCYYLSKLFNDFNGDLDCVLAAYNGGEGNVRKWLKESKNGFTLEINKLPFDETKKYVKRVKQNYKIYKYIY</sequence>
<accession>A0A1T4YFB1</accession>
<dbReference type="PANTHER" id="PTHR37423">
    <property type="entry name" value="SOLUBLE LYTIC MUREIN TRANSGLYCOSYLASE-RELATED"/>
    <property type="match status" value="1"/>
</dbReference>
<gene>
    <name evidence="4" type="ORF">SAMN05443428_1396</name>
</gene>
<proteinExistence type="inferred from homology"/>
<keyword evidence="2" id="KW-1133">Transmembrane helix</keyword>
<keyword evidence="2" id="KW-0812">Transmembrane</keyword>
<organism evidence="4 5">
    <name type="scientific">Caloramator quimbayensis</name>
    <dbReference type="NCBI Taxonomy" id="1147123"/>
    <lineage>
        <taxon>Bacteria</taxon>
        <taxon>Bacillati</taxon>
        <taxon>Bacillota</taxon>
        <taxon>Clostridia</taxon>
        <taxon>Eubacteriales</taxon>
        <taxon>Clostridiaceae</taxon>
        <taxon>Caloramator</taxon>
    </lineage>
</organism>
<dbReference type="PANTHER" id="PTHR37423:SF2">
    <property type="entry name" value="MEMBRANE-BOUND LYTIC MUREIN TRANSGLYCOSYLASE C"/>
    <property type="match status" value="1"/>
</dbReference>
<dbReference type="GO" id="GO:0016020">
    <property type="term" value="C:membrane"/>
    <property type="evidence" value="ECO:0007669"/>
    <property type="project" value="InterPro"/>
</dbReference>
<dbReference type="CDD" id="cd16896">
    <property type="entry name" value="LT_Slt70-like"/>
    <property type="match status" value="1"/>
</dbReference>